<evidence type="ECO:0000313" key="7">
    <source>
        <dbReference type="EMBL" id="ELR15920.1"/>
    </source>
</evidence>
<evidence type="ECO:0000256" key="1">
    <source>
        <dbReference type="ARBA" id="ARBA00004370"/>
    </source>
</evidence>
<dbReference type="InterPro" id="IPR043130">
    <property type="entry name" value="CDP-OH_PTrfase_TM_dom"/>
</dbReference>
<feature type="transmembrane region" description="Helical" evidence="6">
    <location>
        <begin position="288"/>
        <end position="308"/>
    </location>
</feature>
<proteinExistence type="inferred from homology"/>
<dbReference type="InterPro" id="IPR048254">
    <property type="entry name" value="CDP_ALCOHOL_P_TRANSF_CS"/>
</dbReference>
<keyword evidence="4 6" id="KW-0472">Membrane</keyword>
<dbReference type="VEuPathDB" id="AmoebaDB:ACA1_188980"/>
<dbReference type="PANTHER" id="PTHR10414">
    <property type="entry name" value="ETHANOLAMINEPHOSPHOTRANSFERASE"/>
    <property type="match status" value="1"/>
</dbReference>
<dbReference type="OMA" id="PSAWVNT"/>
<dbReference type="Gene3D" id="1.20.120.1760">
    <property type="match status" value="1"/>
</dbReference>
<dbReference type="GeneID" id="14916536"/>
<dbReference type="PROSITE" id="PS00379">
    <property type="entry name" value="CDP_ALCOHOL_P_TRANSF"/>
    <property type="match status" value="1"/>
</dbReference>
<feature type="transmembrane region" description="Helical" evidence="6">
    <location>
        <begin position="197"/>
        <end position="217"/>
    </location>
</feature>
<evidence type="ECO:0000256" key="4">
    <source>
        <dbReference type="ARBA" id="ARBA00023136"/>
    </source>
</evidence>
<evidence type="ECO:0000256" key="5">
    <source>
        <dbReference type="RuleBase" id="RU003750"/>
    </source>
</evidence>
<keyword evidence="6" id="KW-0812">Transmembrane</keyword>
<dbReference type="PIRSF" id="PIRSF015665">
    <property type="entry name" value="CHOPT"/>
    <property type="match status" value="1"/>
</dbReference>
<dbReference type="PANTHER" id="PTHR10414:SF77">
    <property type="entry name" value="CDP-ALCOHOL PHOSPHATIDYLTRANSFERASE FAMILY PROTEIN"/>
    <property type="match status" value="1"/>
</dbReference>
<feature type="transmembrane region" description="Helical" evidence="6">
    <location>
        <begin position="229"/>
        <end position="246"/>
    </location>
</feature>
<dbReference type="EMBL" id="KB008020">
    <property type="protein sequence ID" value="ELR15920.1"/>
    <property type="molecule type" value="Genomic_DNA"/>
</dbReference>
<dbReference type="AlphaFoldDB" id="L8GSE0"/>
<keyword evidence="8" id="KW-1185">Reference proteome</keyword>
<dbReference type="STRING" id="1257118.L8GSE0"/>
<dbReference type="InterPro" id="IPR000462">
    <property type="entry name" value="CDP-OH_P_trans"/>
</dbReference>
<protein>
    <recommendedName>
        <fullName evidence="9">CDPalcohol phosphatidyltransferase superfamily protein</fullName>
    </recommendedName>
</protein>
<dbReference type="InterPro" id="IPR014472">
    <property type="entry name" value="CHOPT"/>
</dbReference>
<dbReference type="Proteomes" id="UP000011083">
    <property type="component" value="Unassembled WGS sequence"/>
</dbReference>
<evidence type="ECO:0000313" key="8">
    <source>
        <dbReference type="Proteomes" id="UP000011083"/>
    </source>
</evidence>
<keyword evidence="6" id="KW-1133">Transmembrane helix</keyword>
<evidence type="ECO:0000256" key="3">
    <source>
        <dbReference type="ARBA" id="ARBA00022679"/>
    </source>
</evidence>
<evidence type="ECO:0000256" key="2">
    <source>
        <dbReference type="ARBA" id="ARBA00010441"/>
    </source>
</evidence>
<dbReference type="GO" id="GO:0008654">
    <property type="term" value="P:phospholipid biosynthetic process"/>
    <property type="evidence" value="ECO:0007669"/>
    <property type="project" value="InterPro"/>
</dbReference>
<name>L8GSE0_ACACF</name>
<comment type="similarity">
    <text evidence="2 5">Belongs to the CDP-alcohol phosphatidyltransferase class-I family.</text>
</comment>
<reference evidence="7 8" key="1">
    <citation type="journal article" date="2013" name="Genome Biol.">
        <title>Genome of Acanthamoeba castellanii highlights extensive lateral gene transfer and early evolution of tyrosine kinase signaling.</title>
        <authorList>
            <person name="Clarke M."/>
            <person name="Lohan A.J."/>
            <person name="Liu B."/>
            <person name="Lagkouvardos I."/>
            <person name="Roy S."/>
            <person name="Zafar N."/>
            <person name="Bertelli C."/>
            <person name="Schilde C."/>
            <person name="Kianianmomeni A."/>
            <person name="Burglin T.R."/>
            <person name="Frech C."/>
            <person name="Turcotte B."/>
            <person name="Kopec K.O."/>
            <person name="Synnott J.M."/>
            <person name="Choo C."/>
            <person name="Paponov I."/>
            <person name="Finkler A."/>
            <person name="Soon Heng Tan C."/>
            <person name="Hutchins A.P."/>
            <person name="Weinmeier T."/>
            <person name="Rattei T."/>
            <person name="Chu J.S."/>
            <person name="Gimenez G."/>
            <person name="Irimia M."/>
            <person name="Rigden D.J."/>
            <person name="Fitzpatrick D.A."/>
            <person name="Lorenzo-Morales J."/>
            <person name="Bateman A."/>
            <person name="Chiu C.H."/>
            <person name="Tang P."/>
            <person name="Hegemann P."/>
            <person name="Fromm H."/>
            <person name="Raoult D."/>
            <person name="Greub G."/>
            <person name="Miranda-Saavedra D."/>
            <person name="Chen N."/>
            <person name="Nash P."/>
            <person name="Ginger M.L."/>
            <person name="Horn M."/>
            <person name="Schaap P."/>
            <person name="Caler L."/>
            <person name="Loftus B."/>
        </authorList>
    </citation>
    <scope>NUCLEOTIDE SEQUENCE [LARGE SCALE GENOMIC DNA]</scope>
    <source>
        <strain evidence="7 8">Neff</strain>
    </source>
</reference>
<sequence length="340" mass="38055">MLTLIGVMFNYVFYFLLGYYTPHLTGVAPAWVYFVSAFCIFAYQSLDNIDGRQARRTGSSSPLGELFDHVCDAASCPLGPWYGYATLLAICLPFYFAHWEEYYSGSLVLGKWNGPTEAQVLSMAVYVGTGIARCYDFDFWSINLFGEISIGKALAISFYIGAVLTCATHPDRSGLSADSIGKVVGMLKHRPGAIIKALLQLTPITVVVGLGSLWIGLSWELFVAHPRTIMMSCAMAFVYLVTRLIVQRICSEPIRIFYVIEAPFFVLSFNAVWTRWFMMTPLVEEEVLMWLFLVYSVSNVVFLGYSLIRQLCAHLKINAFTIPYPSSSAASKKRLPAKRD</sequence>
<comment type="subcellular location">
    <subcellularLocation>
        <location evidence="1">Membrane</location>
    </subcellularLocation>
</comment>
<evidence type="ECO:0000256" key="6">
    <source>
        <dbReference type="SAM" id="Phobius"/>
    </source>
</evidence>
<dbReference type="KEGG" id="acan:ACA1_188980"/>
<gene>
    <name evidence="7" type="ORF">ACA1_188980</name>
</gene>
<feature type="transmembrane region" description="Helical" evidence="6">
    <location>
        <begin position="258"/>
        <end position="276"/>
    </location>
</feature>
<dbReference type="GO" id="GO:0016780">
    <property type="term" value="F:phosphotransferase activity, for other substituted phosphate groups"/>
    <property type="evidence" value="ECO:0007669"/>
    <property type="project" value="InterPro"/>
</dbReference>
<evidence type="ECO:0008006" key="9">
    <source>
        <dbReference type="Google" id="ProtNLM"/>
    </source>
</evidence>
<organism evidence="7 8">
    <name type="scientific">Acanthamoeba castellanii (strain ATCC 30010 / Neff)</name>
    <dbReference type="NCBI Taxonomy" id="1257118"/>
    <lineage>
        <taxon>Eukaryota</taxon>
        <taxon>Amoebozoa</taxon>
        <taxon>Discosea</taxon>
        <taxon>Longamoebia</taxon>
        <taxon>Centramoebida</taxon>
        <taxon>Acanthamoebidae</taxon>
        <taxon>Acanthamoeba</taxon>
    </lineage>
</organism>
<dbReference type="Pfam" id="PF01066">
    <property type="entry name" value="CDP-OH_P_transf"/>
    <property type="match status" value="1"/>
</dbReference>
<accession>L8GSE0</accession>
<dbReference type="GO" id="GO:0016020">
    <property type="term" value="C:membrane"/>
    <property type="evidence" value="ECO:0007669"/>
    <property type="project" value="UniProtKB-SubCell"/>
</dbReference>
<dbReference type="OrthoDB" id="196717at2759"/>
<keyword evidence="3 5" id="KW-0808">Transferase</keyword>
<dbReference type="RefSeq" id="XP_004337933.1">
    <property type="nucleotide sequence ID" value="XM_004337885.1"/>
</dbReference>